<dbReference type="PANTHER" id="PTHR42781:SF4">
    <property type="entry name" value="SPERMIDINE_PUTRESCINE IMPORT ATP-BINDING PROTEIN POTA"/>
    <property type="match status" value="1"/>
</dbReference>
<name>A0A0G0QTK1_9BACT</name>
<evidence type="ECO:0000313" key="5">
    <source>
        <dbReference type="EMBL" id="KKR04937.1"/>
    </source>
</evidence>
<dbReference type="GO" id="GO:0016887">
    <property type="term" value="F:ATP hydrolysis activity"/>
    <property type="evidence" value="ECO:0007669"/>
    <property type="project" value="InterPro"/>
</dbReference>
<dbReference type="PANTHER" id="PTHR42781">
    <property type="entry name" value="SPERMIDINE/PUTRESCINE IMPORT ATP-BINDING PROTEIN POTA"/>
    <property type="match status" value="1"/>
</dbReference>
<comment type="caution">
    <text evidence="5">The sequence shown here is derived from an EMBL/GenBank/DDBJ whole genome shotgun (WGS) entry which is preliminary data.</text>
</comment>
<dbReference type="EMBL" id="LBWG01000002">
    <property type="protein sequence ID" value="KKR04937.1"/>
    <property type="molecule type" value="Genomic_DNA"/>
</dbReference>
<dbReference type="PROSITE" id="PS50893">
    <property type="entry name" value="ABC_TRANSPORTER_2"/>
    <property type="match status" value="1"/>
</dbReference>
<dbReference type="AlphaFoldDB" id="A0A0G0QTK1"/>
<evidence type="ECO:0000256" key="3">
    <source>
        <dbReference type="ARBA" id="ARBA00022840"/>
    </source>
</evidence>
<dbReference type="PROSITE" id="PS00211">
    <property type="entry name" value="ABC_TRANSPORTER_1"/>
    <property type="match status" value="1"/>
</dbReference>
<dbReference type="InterPro" id="IPR003593">
    <property type="entry name" value="AAA+_ATPase"/>
</dbReference>
<dbReference type="InterPro" id="IPR003439">
    <property type="entry name" value="ABC_transporter-like_ATP-bd"/>
</dbReference>
<keyword evidence="1" id="KW-0813">Transport</keyword>
<feature type="domain" description="ABC transporter" evidence="4">
    <location>
        <begin position="9"/>
        <end position="266"/>
    </location>
</feature>
<gene>
    <name evidence="5" type="ORF">UT30_C0002G0054</name>
</gene>
<proteinExistence type="predicted"/>
<dbReference type="Pfam" id="PF00005">
    <property type="entry name" value="ABC_tran"/>
    <property type="match status" value="1"/>
</dbReference>
<accession>A0A0G0QTK1</accession>
<dbReference type="SUPFAM" id="SSF52540">
    <property type="entry name" value="P-loop containing nucleoside triphosphate hydrolases"/>
    <property type="match status" value="1"/>
</dbReference>
<evidence type="ECO:0000256" key="1">
    <source>
        <dbReference type="ARBA" id="ARBA00022448"/>
    </source>
</evidence>
<reference evidence="5 6" key="1">
    <citation type="journal article" date="2015" name="Nature">
        <title>rRNA introns, odd ribosomes, and small enigmatic genomes across a large radiation of phyla.</title>
        <authorList>
            <person name="Brown C.T."/>
            <person name="Hug L.A."/>
            <person name="Thomas B.C."/>
            <person name="Sharon I."/>
            <person name="Castelle C.J."/>
            <person name="Singh A."/>
            <person name="Wilkins M.J."/>
            <person name="Williams K.H."/>
            <person name="Banfield J.F."/>
        </authorList>
    </citation>
    <scope>NUCLEOTIDE SEQUENCE [LARGE SCALE GENOMIC DNA]</scope>
</reference>
<organism evidence="5 6">
    <name type="scientific">Candidatus Uhrbacteria bacterium GW2011_GWF2_39_13</name>
    <dbReference type="NCBI Taxonomy" id="1618995"/>
    <lineage>
        <taxon>Bacteria</taxon>
        <taxon>Candidatus Uhriibacteriota</taxon>
    </lineage>
</organism>
<keyword evidence="3" id="KW-0067">ATP-binding</keyword>
<protein>
    <submittedName>
        <fullName evidence="5">ABC-type nitrate/sulfonate/bicarbonate transport system, ATPase component</fullName>
    </submittedName>
</protein>
<dbReference type="InterPro" id="IPR017871">
    <property type="entry name" value="ABC_transporter-like_CS"/>
</dbReference>
<evidence type="ECO:0000313" key="6">
    <source>
        <dbReference type="Proteomes" id="UP000033935"/>
    </source>
</evidence>
<dbReference type="GO" id="GO:0005524">
    <property type="term" value="F:ATP binding"/>
    <property type="evidence" value="ECO:0007669"/>
    <property type="project" value="UniProtKB-KW"/>
</dbReference>
<evidence type="ECO:0000256" key="2">
    <source>
        <dbReference type="ARBA" id="ARBA00022741"/>
    </source>
</evidence>
<dbReference type="Gene3D" id="3.40.50.300">
    <property type="entry name" value="P-loop containing nucleotide triphosphate hydrolases"/>
    <property type="match status" value="1"/>
</dbReference>
<dbReference type="InterPro" id="IPR050093">
    <property type="entry name" value="ABC_SmlMolc_Importer"/>
</dbReference>
<dbReference type="InterPro" id="IPR027417">
    <property type="entry name" value="P-loop_NTPase"/>
</dbReference>
<keyword evidence="2" id="KW-0547">Nucleotide-binding</keyword>
<sequence>MIGIEKIALDCRGVYKNFGNLQVLTNINLKIAKGQFVGIVGGSGCGKSTLLNLIVGTHEPSAGSVFVAKNGTFSEVRGHGPDRGMVYQDYALYPHLTAMENVALGPMLRETSIPERLCGTLTSSWPALRKKHLNQVQALLDRLGLLEHSHKFPHQLSGGQRQRVAIARALIMKPQILLLDEPFGALDEETRHGARKLMLNLYQENLIAVAKGESPPHTVLMVTHSLEEAVQVGDRVVGLSKHWRGRGGAGATIVYDKIAPVYQPKDTKSFGAIGEQAHQIYEIVLNGRDIDPAEHCTFWSDVEAGKAEGVLAPR</sequence>
<dbReference type="Proteomes" id="UP000033935">
    <property type="component" value="Unassembled WGS sequence"/>
</dbReference>
<dbReference type="SMART" id="SM00382">
    <property type="entry name" value="AAA"/>
    <property type="match status" value="1"/>
</dbReference>
<evidence type="ECO:0000259" key="4">
    <source>
        <dbReference type="PROSITE" id="PS50893"/>
    </source>
</evidence>